<name>A0A3Q7HMX6_SOLLC</name>
<reference evidence="1" key="1">
    <citation type="journal article" date="2012" name="Nature">
        <title>The tomato genome sequence provides insights into fleshy fruit evolution.</title>
        <authorList>
            <consortium name="Tomato Genome Consortium"/>
        </authorList>
    </citation>
    <scope>NUCLEOTIDE SEQUENCE [LARGE SCALE GENOMIC DNA]</scope>
    <source>
        <strain evidence="1">cv. Heinz 1706</strain>
    </source>
</reference>
<dbReference type="Proteomes" id="UP000004994">
    <property type="component" value="Chromosome 6"/>
</dbReference>
<dbReference type="PaxDb" id="4081-Solyc06g049000.1.1"/>
<evidence type="ECO:0000313" key="1">
    <source>
        <dbReference type="EnsemblPlants" id="Solyc06g049000.1.1.1"/>
    </source>
</evidence>
<reference evidence="1" key="2">
    <citation type="submission" date="2019-01" db="UniProtKB">
        <authorList>
            <consortium name="EnsemblPlants"/>
        </authorList>
    </citation>
    <scope>IDENTIFICATION</scope>
    <source>
        <strain evidence="1">cv. Heinz 1706</strain>
    </source>
</reference>
<dbReference type="InParanoid" id="A0A3Q7HMX6"/>
<evidence type="ECO:0000313" key="2">
    <source>
        <dbReference type="Proteomes" id="UP000004994"/>
    </source>
</evidence>
<organism evidence="1">
    <name type="scientific">Solanum lycopersicum</name>
    <name type="common">Tomato</name>
    <name type="synonym">Lycopersicon esculentum</name>
    <dbReference type="NCBI Taxonomy" id="4081"/>
    <lineage>
        <taxon>Eukaryota</taxon>
        <taxon>Viridiplantae</taxon>
        <taxon>Streptophyta</taxon>
        <taxon>Embryophyta</taxon>
        <taxon>Tracheophyta</taxon>
        <taxon>Spermatophyta</taxon>
        <taxon>Magnoliopsida</taxon>
        <taxon>eudicotyledons</taxon>
        <taxon>Gunneridae</taxon>
        <taxon>Pentapetalae</taxon>
        <taxon>asterids</taxon>
        <taxon>lamiids</taxon>
        <taxon>Solanales</taxon>
        <taxon>Solanaceae</taxon>
        <taxon>Solanoideae</taxon>
        <taxon>Solaneae</taxon>
        <taxon>Solanum</taxon>
        <taxon>Solanum subgen. Lycopersicon</taxon>
    </lineage>
</organism>
<dbReference type="AlphaFoldDB" id="A0A3Q7HMX6"/>
<sequence>MILFDAKPAFSVLISPCSCLLVQLLIFESSNILKGYLSYGLLYVEYLCLLVTDMIEGVKRA</sequence>
<proteinExistence type="predicted"/>
<keyword evidence="2" id="KW-1185">Reference proteome</keyword>
<dbReference type="EnsemblPlants" id="Solyc06g049000.1.1">
    <property type="protein sequence ID" value="Solyc06g049000.1.1.1"/>
    <property type="gene ID" value="Solyc06g049000.1"/>
</dbReference>
<protein>
    <submittedName>
        <fullName evidence="1">Uncharacterized protein</fullName>
    </submittedName>
</protein>
<accession>A0A3Q7HMX6</accession>
<dbReference type="Gramene" id="Solyc06g049000.1.1">
    <property type="protein sequence ID" value="Solyc06g049000.1.1.1"/>
    <property type="gene ID" value="Solyc06g049000.1"/>
</dbReference>